<organism evidence="3">
    <name type="scientific">Lotharella globosa</name>
    <dbReference type="NCBI Taxonomy" id="91324"/>
    <lineage>
        <taxon>Eukaryota</taxon>
        <taxon>Sar</taxon>
        <taxon>Rhizaria</taxon>
        <taxon>Cercozoa</taxon>
        <taxon>Chlorarachniophyceae</taxon>
        <taxon>Lotharella</taxon>
    </lineage>
</organism>
<dbReference type="AlphaFoldDB" id="A0A7S3ZB43"/>
<feature type="compositionally biased region" description="Basic residues" evidence="1">
    <location>
        <begin position="269"/>
        <end position="292"/>
    </location>
</feature>
<name>A0A7S3ZB43_9EUKA</name>
<dbReference type="GO" id="GO:0000981">
    <property type="term" value="F:DNA-binding transcription factor activity, RNA polymerase II-specific"/>
    <property type="evidence" value="ECO:0007669"/>
    <property type="project" value="InterPro"/>
</dbReference>
<feature type="region of interest" description="Disordered" evidence="1">
    <location>
        <begin position="260"/>
        <end position="307"/>
    </location>
</feature>
<accession>A0A7S3ZB43</accession>
<reference evidence="3" key="1">
    <citation type="submission" date="2021-01" db="EMBL/GenBank/DDBJ databases">
        <authorList>
            <person name="Corre E."/>
            <person name="Pelletier E."/>
            <person name="Niang G."/>
            <person name="Scheremetjew M."/>
            <person name="Finn R."/>
            <person name="Kale V."/>
            <person name="Holt S."/>
            <person name="Cochrane G."/>
            <person name="Meng A."/>
            <person name="Brown T."/>
            <person name="Cohen L."/>
        </authorList>
    </citation>
    <scope>NUCLEOTIDE SEQUENCE</scope>
    <source>
        <strain evidence="3">CCCM811</strain>
    </source>
</reference>
<feature type="compositionally biased region" description="Low complexity" evidence="1">
    <location>
        <begin position="80"/>
        <end position="99"/>
    </location>
</feature>
<gene>
    <name evidence="3" type="ORF">LGLO00237_LOCUS29466</name>
</gene>
<feature type="region of interest" description="Disordered" evidence="1">
    <location>
        <begin position="53"/>
        <end position="129"/>
    </location>
</feature>
<evidence type="ECO:0000259" key="2">
    <source>
        <dbReference type="PROSITE" id="PS50048"/>
    </source>
</evidence>
<dbReference type="SMART" id="SM00066">
    <property type="entry name" value="GAL4"/>
    <property type="match status" value="1"/>
</dbReference>
<dbReference type="CDD" id="cd00067">
    <property type="entry name" value="GAL4"/>
    <property type="match status" value="1"/>
</dbReference>
<feature type="domain" description="Zn(2)-C6 fungal-type" evidence="2">
    <location>
        <begin position="181"/>
        <end position="215"/>
    </location>
</feature>
<feature type="region of interest" description="Disordered" evidence="1">
    <location>
        <begin position="217"/>
        <end position="245"/>
    </location>
</feature>
<dbReference type="EMBL" id="HBIV01041884">
    <property type="protein sequence ID" value="CAE0677685.1"/>
    <property type="molecule type" value="Transcribed_RNA"/>
</dbReference>
<evidence type="ECO:0000313" key="3">
    <source>
        <dbReference type="EMBL" id="CAE0677685.1"/>
    </source>
</evidence>
<evidence type="ECO:0000256" key="1">
    <source>
        <dbReference type="SAM" id="MobiDB-lite"/>
    </source>
</evidence>
<dbReference type="PROSITE" id="PS50048">
    <property type="entry name" value="ZN2_CY6_FUNGAL_2"/>
    <property type="match status" value="1"/>
</dbReference>
<dbReference type="InterPro" id="IPR001138">
    <property type="entry name" value="Zn2Cys6_DnaBD"/>
</dbReference>
<dbReference type="GO" id="GO:0008270">
    <property type="term" value="F:zinc ion binding"/>
    <property type="evidence" value="ECO:0007669"/>
    <property type="project" value="InterPro"/>
</dbReference>
<sequence length="307" mass="33537">MEEKLPLGKQEYDIFGENGGLKVDGLFAAESTPPRLELNFHLAPSPELKFTASEDFDLEPLSLTRSTSPPIKGSIVQALSPSSESSRSPTPMPSSRTPTLLNESKASPRFPFGKPPQAEGQPKQQEHEAPPLCVPCIPVHPSMVQLAMFQAGLPTAVPSFRGLLVGGPPAEIAEKKKRRRACQTCHNRKVVCKSSVPFAAYPCARCVKAGKGDECKPNVSKKRQRGPGARPKVNYPPLYDKTGKRIPRLADAHNVNVGQCERDKNCGRPNRHPGHCRSKGALPRSKRRRHKPARAEAEFDMGPSLAH</sequence>
<dbReference type="PROSITE" id="PS00463">
    <property type="entry name" value="ZN2_CY6_FUNGAL_1"/>
    <property type="match status" value="1"/>
</dbReference>
<proteinExistence type="predicted"/>
<protein>
    <recommendedName>
        <fullName evidence="2">Zn(2)-C6 fungal-type domain-containing protein</fullName>
    </recommendedName>
</protein>